<keyword evidence="4" id="KW-1185">Reference proteome</keyword>
<protein>
    <recommendedName>
        <fullName evidence="2">DUF6867 domain-containing protein</fullName>
    </recommendedName>
</protein>
<evidence type="ECO:0000313" key="3">
    <source>
        <dbReference type="EMBL" id="WLS04798.1"/>
    </source>
</evidence>
<gene>
    <name evidence="3" type="ORF">Q9315_21645</name>
</gene>
<evidence type="ECO:0000256" key="1">
    <source>
        <dbReference type="SAM" id="Phobius"/>
    </source>
</evidence>
<keyword evidence="3" id="KW-0614">Plasmid</keyword>
<keyword evidence="1" id="KW-1133">Transmembrane helix</keyword>
<feature type="transmembrane region" description="Helical" evidence="1">
    <location>
        <begin position="70"/>
        <end position="90"/>
    </location>
</feature>
<keyword evidence="1" id="KW-0472">Membrane</keyword>
<evidence type="ECO:0000259" key="2">
    <source>
        <dbReference type="Pfam" id="PF21741"/>
    </source>
</evidence>
<feature type="transmembrane region" description="Helical" evidence="1">
    <location>
        <begin position="40"/>
        <end position="58"/>
    </location>
</feature>
<evidence type="ECO:0000313" key="4">
    <source>
        <dbReference type="Proteomes" id="UP001225788"/>
    </source>
</evidence>
<proteinExistence type="predicted"/>
<dbReference type="EMBL" id="CP132315">
    <property type="protein sequence ID" value="WLS04798.1"/>
    <property type="molecule type" value="Genomic_DNA"/>
</dbReference>
<dbReference type="Proteomes" id="UP001225788">
    <property type="component" value="Plasmid unnamed1"/>
</dbReference>
<accession>A0ABY9K896</accession>
<dbReference type="InterPro" id="IPR049201">
    <property type="entry name" value="DUF6867"/>
</dbReference>
<keyword evidence="1" id="KW-0812">Transmembrane</keyword>
<dbReference type="RefSeq" id="WP_306161049.1">
    <property type="nucleotide sequence ID" value="NZ_CP132315.1"/>
</dbReference>
<name>A0ABY9K896_9HYPH</name>
<reference evidence="3 4" key="1">
    <citation type="submission" date="2023-08" db="EMBL/GenBank/DDBJ databases">
        <title>Pathogen: clinical or host-associated sample.</title>
        <authorList>
            <person name="Hergert J."/>
            <person name="Casey R."/>
            <person name="Wagner J."/>
            <person name="Young E.L."/>
            <person name="Oakeson K.F."/>
        </authorList>
    </citation>
    <scope>NUCLEOTIDE SEQUENCE [LARGE SCALE GENOMIC DNA]</scope>
    <source>
        <strain evidence="3 4">UPHL-collab-2</strain>
        <plasmid evidence="3 4">unnamed1</plasmid>
    </source>
</reference>
<feature type="transmembrane region" description="Helical" evidence="1">
    <location>
        <begin position="12"/>
        <end position="28"/>
    </location>
</feature>
<feature type="domain" description="DUF6867" evidence="2">
    <location>
        <begin position="10"/>
        <end position="112"/>
    </location>
</feature>
<dbReference type="Pfam" id="PF21741">
    <property type="entry name" value="DUF6867"/>
    <property type="match status" value="1"/>
</dbReference>
<sequence length="126" mass="14720">MQGILYEEPSVWQFLFITVIMGGWTAWRTGKSVAEGWQPYRTLVIYTLLLGVAIRFIHHALFNGTMLTPQYYLVDTAVLFTIGTLAYRYYLTRQMTRNYYWLVHRSSAFTLKSIQDNSVKISSSFK</sequence>
<organism evidence="3 4">
    <name type="scientific">Shinella oryzae</name>
    <dbReference type="NCBI Taxonomy" id="2871820"/>
    <lineage>
        <taxon>Bacteria</taxon>
        <taxon>Pseudomonadati</taxon>
        <taxon>Pseudomonadota</taxon>
        <taxon>Alphaproteobacteria</taxon>
        <taxon>Hyphomicrobiales</taxon>
        <taxon>Rhizobiaceae</taxon>
        <taxon>Shinella</taxon>
    </lineage>
</organism>
<geneLocation type="plasmid" evidence="3 4">
    <name>unnamed1</name>
</geneLocation>